<gene>
    <name evidence="1" type="ORF">AVEN_61056_1</name>
</gene>
<dbReference type="EMBL" id="BGPR01000443">
    <property type="protein sequence ID" value="GBM20517.1"/>
    <property type="molecule type" value="Genomic_DNA"/>
</dbReference>
<accession>A0A4Y2DW09</accession>
<evidence type="ECO:0000313" key="1">
    <source>
        <dbReference type="EMBL" id="GBM20517.1"/>
    </source>
</evidence>
<reference evidence="1 2" key="1">
    <citation type="journal article" date="2019" name="Sci. Rep.">
        <title>Orb-weaving spider Araneus ventricosus genome elucidates the spidroin gene catalogue.</title>
        <authorList>
            <person name="Kono N."/>
            <person name="Nakamura H."/>
            <person name="Ohtoshi R."/>
            <person name="Moran D.A.P."/>
            <person name="Shinohara A."/>
            <person name="Yoshida Y."/>
            <person name="Fujiwara M."/>
            <person name="Mori M."/>
            <person name="Tomita M."/>
            <person name="Arakawa K."/>
        </authorList>
    </citation>
    <scope>NUCLEOTIDE SEQUENCE [LARGE SCALE GENOMIC DNA]</scope>
</reference>
<evidence type="ECO:0000313" key="2">
    <source>
        <dbReference type="Proteomes" id="UP000499080"/>
    </source>
</evidence>
<dbReference type="Proteomes" id="UP000499080">
    <property type="component" value="Unassembled WGS sequence"/>
</dbReference>
<organism evidence="1 2">
    <name type="scientific">Araneus ventricosus</name>
    <name type="common">Orbweaver spider</name>
    <name type="synonym">Epeira ventricosa</name>
    <dbReference type="NCBI Taxonomy" id="182803"/>
    <lineage>
        <taxon>Eukaryota</taxon>
        <taxon>Metazoa</taxon>
        <taxon>Ecdysozoa</taxon>
        <taxon>Arthropoda</taxon>
        <taxon>Chelicerata</taxon>
        <taxon>Arachnida</taxon>
        <taxon>Araneae</taxon>
        <taxon>Araneomorphae</taxon>
        <taxon>Entelegynae</taxon>
        <taxon>Araneoidea</taxon>
        <taxon>Araneidae</taxon>
        <taxon>Araneus</taxon>
    </lineage>
</organism>
<proteinExistence type="predicted"/>
<sequence length="91" mass="10437">MLKDTPKNLQEWEQLFKTLPETSKATFAPIHSQEPSLSNSPLLQHISTTSEKEDLNKSIHHLREIIHSKDPITMVPAPLRTKAEEYFSSIE</sequence>
<keyword evidence="2" id="KW-1185">Reference proteome</keyword>
<dbReference type="AlphaFoldDB" id="A0A4Y2DW09"/>
<protein>
    <submittedName>
        <fullName evidence="1">Uncharacterized protein</fullName>
    </submittedName>
</protein>
<name>A0A4Y2DW09_ARAVE</name>
<comment type="caution">
    <text evidence="1">The sequence shown here is derived from an EMBL/GenBank/DDBJ whole genome shotgun (WGS) entry which is preliminary data.</text>
</comment>